<dbReference type="EMBL" id="KL197726">
    <property type="protein sequence ID" value="KDQ55015.1"/>
    <property type="molecule type" value="Genomic_DNA"/>
</dbReference>
<feature type="coiled-coil region" evidence="1">
    <location>
        <begin position="23"/>
        <end position="60"/>
    </location>
</feature>
<keyword evidence="1" id="KW-0175">Coiled coil</keyword>
<dbReference type="AlphaFoldDB" id="A0A067PMI0"/>
<name>A0A067PMI0_9AGAM</name>
<evidence type="ECO:0000313" key="2">
    <source>
        <dbReference type="EMBL" id="KDQ55015.1"/>
    </source>
</evidence>
<organism evidence="2 3">
    <name type="scientific">Jaapia argillacea MUCL 33604</name>
    <dbReference type="NCBI Taxonomy" id="933084"/>
    <lineage>
        <taxon>Eukaryota</taxon>
        <taxon>Fungi</taxon>
        <taxon>Dikarya</taxon>
        <taxon>Basidiomycota</taxon>
        <taxon>Agaricomycotina</taxon>
        <taxon>Agaricomycetes</taxon>
        <taxon>Agaricomycetidae</taxon>
        <taxon>Jaapiales</taxon>
        <taxon>Jaapiaceae</taxon>
        <taxon>Jaapia</taxon>
    </lineage>
</organism>
<dbReference type="HOGENOM" id="CLU_074865_0_0_1"/>
<reference evidence="3" key="1">
    <citation type="journal article" date="2014" name="Proc. Natl. Acad. Sci. U.S.A.">
        <title>Extensive sampling of basidiomycete genomes demonstrates inadequacy of the white-rot/brown-rot paradigm for wood decay fungi.</title>
        <authorList>
            <person name="Riley R."/>
            <person name="Salamov A.A."/>
            <person name="Brown D.W."/>
            <person name="Nagy L.G."/>
            <person name="Floudas D."/>
            <person name="Held B.W."/>
            <person name="Levasseur A."/>
            <person name="Lombard V."/>
            <person name="Morin E."/>
            <person name="Otillar R."/>
            <person name="Lindquist E.A."/>
            <person name="Sun H."/>
            <person name="LaButti K.M."/>
            <person name="Schmutz J."/>
            <person name="Jabbour D."/>
            <person name="Luo H."/>
            <person name="Baker S.E."/>
            <person name="Pisabarro A.G."/>
            <person name="Walton J.D."/>
            <person name="Blanchette R.A."/>
            <person name="Henrissat B."/>
            <person name="Martin F."/>
            <person name="Cullen D."/>
            <person name="Hibbett D.S."/>
            <person name="Grigoriev I.V."/>
        </authorList>
    </citation>
    <scope>NUCLEOTIDE SEQUENCE [LARGE SCALE GENOMIC DNA]</scope>
    <source>
        <strain evidence="3">MUCL 33604</strain>
    </source>
</reference>
<keyword evidence="3" id="KW-1185">Reference proteome</keyword>
<protein>
    <submittedName>
        <fullName evidence="2">Uncharacterized protein</fullName>
    </submittedName>
</protein>
<dbReference type="OrthoDB" id="3144838at2759"/>
<evidence type="ECO:0000313" key="3">
    <source>
        <dbReference type="Proteomes" id="UP000027265"/>
    </source>
</evidence>
<gene>
    <name evidence="2" type="ORF">JAAARDRAFT_134414</name>
</gene>
<dbReference type="Proteomes" id="UP000027265">
    <property type="component" value="Unassembled WGS sequence"/>
</dbReference>
<accession>A0A067PMI0</accession>
<proteinExistence type="predicted"/>
<dbReference type="InParanoid" id="A0A067PMI0"/>
<sequence length="319" mass="35735">MTEATGHKRKRSLQESTVDLTKMTMALQRLNSLKEELDGIEETEQEMGAVMEHVEALEEILNIAKKPVLELLKLGVTRKRLVFSSDKLDRLADGLTPKAQTEVPKLRARLLDIYAHVNMDVGHAGSRMLLDAVLLSLASIVSDGRSNVAIFPEMNIVPQDGVQILNPLSGYQVWLSGNVDYAVVQYQDESDNRDRLLGLGGTREDVFDIAEGRLFLVEAKRHVSEGSSLGAYMPEAVSQALALATLTSRKEVRFCLSNGQTWIFSLLKSEEKKWVYYESAARQLNHILVELSDKPLRQIVQLVLEWLTPSTTELYTLVN</sequence>
<evidence type="ECO:0000256" key="1">
    <source>
        <dbReference type="SAM" id="Coils"/>
    </source>
</evidence>